<evidence type="ECO:0000313" key="6">
    <source>
        <dbReference type="EMBL" id="EJW22088.1"/>
    </source>
</evidence>
<dbReference type="Gene3D" id="1.20.1250.20">
    <property type="entry name" value="MFS general substrate transporter like domains"/>
    <property type="match status" value="1"/>
</dbReference>
<dbReference type="PANTHER" id="PTHR23546">
    <property type="entry name" value="TRANSPORT PROTEIN"/>
    <property type="match status" value="1"/>
</dbReference>
<dbReference type="Pfam" id="PF07690">
    <property type="entry name" value="MFS_1"/>
    <property type="match status" value="1"/>
</dbReference>
<dbReference type="GO" id="GO:0022857">
    <property type="term" value="F:transmembrane transporter activity"/>
    <property type="evidence" value="ECO:0007669"/>
    <property type="project" value="InterPro"/>
</dbReference>
<dbReference type="InterPro" id="IPR020846">
    <property type="entry name" value="MFS_dom"/>
</dbReference>
<dbReference type="eggNOG" id="COG2814">
    <property type="taxonomic scope" value="Bacteria"/>
</dbReference>
<dbReference type="STRING" id="1220535.IMCC14465_04820"/>
<dbReference type="InterPro" id="IPR011701">
    <property type="entry name" value="MFS"/>
</dbReference>
<sequence length="419" mass="44850">MNQIETSQMTSDAEKSRGIKILFISIVAVGMGQTLFSALLPPIARNLGLNEMEVGLMFTLSAICWTIFSPVWGRISDNVGRKPVIMIGMLAFAFSTGSFGYLLQYGIENAVPVALLYILLMLSRALYGVFGSGTPVAAQAYIADRTSRSERSKGVAAIGAAFGFGAILGPGFAAILAVYNLFLPFYLLAFLGFLGLMSTLIFLTERRSPEVFENIPEKRLKLNDKRIGGLMIIGAGTSFVQAILLQISAFFVLDVLHLNAQETTSLVGIGMMGMAIMTLFSQLVLIPRLDPSVRAMLISGAVLLVIPFCMFMLPMSQILLVACMVISGFGFGLIRTGTAAGASLVVRPEEQGAVAGLIGATAAIGIIFVPVTAMALYSYVAPIAPYILGLIVSALMLIMVCGRGFRHMNRVLSQDTRVL</sequence>
<dbReference type="InterPro" id="IPR036259">
    <property type="entry name" value="MFS_trans_sf"/>
</dbReference>
<dbReference type="AlphaFoldDB" id="J9DJ21"/>
<evidence type="ECO:0000256" key="1">
    <source>
        <dbReference type="ARBA" id="ARBA00022692"/>
    </source>
</evidence>
<evidence type="ECO:0000256" key="4">
    <source>
        <dbReference type="SAM" id="Phobius"/>
    </source>
</evidence>
<feature type="transmembrane region" description="Helical" evidence="4">
    <location>
        <begin position="52"/>
        <end position="72"/>
    </location>
</feature>
<feature type="transmembrane region" description="Helical" evidence="4">
    <location>
        <begin position="185"/>
        <end position="203"/>
    </location>
</feature>
<evidence type="ECO:0000313" key="7">
    <source>
        <dbReference type="Proteomes" id="UP000004836"/>
    </source>
</evidence>
<keyword evidence="2 4" id="KW-1133">Transmembrane helix</keyword>
<feature type="domain" description="Major facilitator superfamily (MFS) profile" evidence="5">
    <location>
        <begin position="18"/>
        <end position="406"/>
    </location>
</feature>
<feature type="transmembrane region" description="Helical" evidence="4">
    <location>
        <begin position="265"/>
        <end position="286"/>
    </location>
</feature>
<evidence type="ECO:0000256" key="2">
    <source>
        <dbReference type="ARBA" id="ARBA00022989"/>
    </source>
</evidence>
<feature type="transmembrane region" description="Helical" evidence="4">
    <location>
        <begin position="353"/>
        <end position="377"/>
    </location>
</feature>
<name>J9DJ21_9PROT</name>
<feature type="transmembrane region" description="Helical" evidence="4">
    <location>
        <begin position="84"/>
        <end position="103"/>
    </location>
</feature>
<dbReference type="PROSITE" id="PS50850">
    <property type="entry name" value="MFS"/>
    <property type="match status" value="1"/>
</dbReference>
<feature type="transmembrane region" description="Helical" evidence="4">
    <location>
        <begin position="115"/>
        <end position="143"/>
    </location>
</feature>
<protein>
    <recommendedName>
        <fullName evidence="5">Major facilitator superfamily (MFS) profile domain-containing protein</fullName>
    </recommendedName>
</protein>
<feature type="transmembrane region" description="Helical" evidence="4">
    <location>
        <begin position="293"/>
        <end position="313"/>
    </location>
</feature>
<proteinExistence type="predicted"/>
<feature type="transmembrane region" description="Helical" evidence="4">
    <location>
        <begin position="319"/>
        <end position="346"/>
    </location>
</feature>
<evidence type="ECO:0000259" key="5">
    <source>
        <dbReference type="PROSITE" id="PS50850"/>
    </source>
</evidence>
<dbReference type="Proteomes" id="UP000004836">
    <property type="component" value="Unassembled WGS sequence"/>
</dbReference>
<dbReference type="PANTHER" id="PTHR23546:SF1">
    <property type="entry name" value="MEMBRANE PROTEIN"/>
    <property type="match status" value="1"/>
</dbReference>
<evidence type="ECO:0000256" key="3">
    <source>
        <dbReference type="ARBA" id="ARBA00023136"/>
    </source>
</evidence>
<feature type="transmembrane region" description="Helical" evidence="4">
    <location>
        <begin position="155"/>
        <end position="179"/>
    </location>
</feature>
<accession>J9DJ21</accession>
<gene>
    <name evidence="6" type="ORF">IMCC14465_04820</name>
</gene>
<feature type="transmembrane region" description="Helical" evidence="4">
    <location>
        <begin position="227"/>
        <end position="253"/>
    </location>
</feature>
<dbReference type="CDD" id="cd17330">
    <property type="entry name" value="MFS_SLC46_TetA_like"/>
    <property type="match status" value="1"/>
</dbReference>
<keyword evidence="1 4" id="KW-0812">Transmembrane</keyword>
<feature type="transmembrane region" description="Helical" evidence="4">
    <location>
        <begin position="383"/>
        <end position="402"/>
    </location>
</feature>
<reference evidence="6 7" key="1">
    <citation type="journal article" date="2012" name="J. Bacteriol.">
        <title>Genome Sequence of Strain IMCC14465, Isolated from the East Sea, Belonging to the PS1 Clade of Alphaproteobacteria.</title>
        <authorList>
            <person name="Yang S.J."/>
            <person name="Kang I."/>
            <person name="Cho J.C."/>
        </authorList>
    </citation>
    <scope>NUCLEOTIDE SEQUENCE [LARGE SCALE GENOMIC DNA]</scope>
    <source>
        <strain evidence="6 7">IMCC14465</strain>
    </source>
</reference>
<comment type="caution">
    <text evidence="6">The sequence shown here is derived from an EMBL/GenBank/DDBJ whole genome shotgun (WGS) entry which is preliminary data.</text>
</comment>
<keyword evidence="7" id="KW-1185">Reference proteome</keyword>
<dbReference type="OrthoDB" id="9810492at2"/>
<feature type="transmembrane region" description="Helical" evidence="4">
    <location>
        <begin position="21"/>
        <end position="40"/>
    </location>
</feature>
<keyword evidence="3 4" id="KW-0472">Membrane</keyword>
<organism evidence="6 7">
    <name type="scientific">alpha proteobacterium IMCC14465</name>
    <dbReference type="NCBI Taxonomy" id="1220535"/>
    <lineage>
        <taxon>Bacteria</taxon>
        <taxon>Pseudomonadati</taxon>
        <taxon>Pseudomonadota</taxon>
        <taxon>Alphaproteobacteria</taxon>
        <taxon>PS1 clade</taxon>
    </lineage>
</organism>
<dbReference type="EMBL" id="ALYF01000002">
    <property type="protein sequence ID" value="EJW22088.1"/>
    <property type="molecule type" value="Genomic_DNA"/>
</dbReference>
<dbReference type="SUPFAM" id="SSF103473">
    <property type="entry name" value="MFS general substrate transporter"/>
    <property type="match status" value="1"/>
</dbReference>